<dbReference type="EMBL" id="KI394313">
    <property type="protein sequence ID" value="ERN04056.1"/>
    <property type="molecule type" value="Genomic_DNA"/>
</dbReference>
<protein>
    <recommendedName>
        <fullName evidence="8">Protein kinase domain-containing protein</fullName>
    </recommendedName>
</protein>
<dbReference type="InterPro" id="IPR001245">
    <property type="entry name" value="Ser-Thr/Tyr_kinase_cat_dom"/>
</dbReference>
<dbReference type="Proteomes" id="UP000017836">
    <property type="component" value="Unassembled WGS sequence"/>
</dbReference>
<evidence type="ECO:0000256" key="2">
    <source>
        <dbReference type="ARBA" id="ARBA00022527"/>
    </source>
</evidence>
<dbReference type="OMA" id="GCEMECA"/>
<keyword evidence="4" id="KW-0732">Signal</keyword>
<evidence type="ECO:0000256" key="6">
    <source>
        <dbReference type="ARBA" id="ARBA00023136"/>
    </source>
</evidence>
<keyword evidence="5" id="KW-1133">Transmembrane helix</keyword>
<keyword evidence="10" id="KW-1185">Reference proteome</keyword>
<dbReference type="GO" id="GO:0004674">
    <property type="term" value="F:protein serine/threonine kinase activity"/>
    <property type="evidence" value="ECO:0007669"/>
    <property type="project" value="UniProtKB-KW"/>
</dbReference>
<dbReference type="AlphaFoldDB" id="W1P8X6"/>
<dbReference type="InterPro" id="IPR045874">
    <property type="entry name" value="LRK10/LRL21-25-like"/>
</dbReference>
<evidence type="ECO:0000256" key="3">
    <source>
        <dbReference type="ARBA" id="ARBA00022692"/>
    </source>
</evidence>
<dbReference type="GO" id="GO:0016020">
    <property type="term" value="C:membrane"/>
    <property type="evidence" value="ECO:0007669"/>
    <property type="project" value="UniProtKB-SubCell"/>
</dbReference>
<evidence type="ECO:0000259" key="8">
    <source>
        <dbReference type="PROSITE" id="PS50011"/>
    </source>
</evidence>
<keyword evidence="7" id="KW-0325">Glycoprotein</keyword>
<dbReference type="SUPFAM" id="SSF56112">
    <property type="entry name" value="Protein kinase-like (PK-like)"/>
    <property type="match status" value="1"/>
</dbReference>
<reference evidence="10" key="1">
    <citation type="journal article" date="2013" name="Science">
        <title>The Amborella genome and the evolution of flowering plants.</title>
        <authorList>
            <consortium name="Amborella Genome Project"/>
        </authorList>
    </citation>
    <scope>NUCLEOTIDE SEQUENCE [LARGE SCALE GENOMIC DNA]</scope>
</reference>
<gene>
    <name evidence="9" type="ORF">AMTR_s00079p00194060</name>
</gene>
<accession>W1P8X6</accession>
<keyword evidence="3" id="KW-0812">Transmembrane</keyword>
<evidence type="ECO:0000256" key="4">
    <source>
        <dbReference type="ARBA" id="ARBA00022729"/>
    </source>
</evidence>
<keyword evidence="2" id="KW-0808">Transferase</keyword>
<evidence type="ECO:0000256" key="5">
    <source>
        <dbReference type="ARBA" id="ARBA00022989"/>
    </source>
</evidence>
<dbReference type="Pfam" id="PF07714">
    <property type="entry name" value="PK_Tyr_Ser-Thr"/>
    <property type="match status" value="1"/>
</dbReference>
<name>W1P8X6_AMBTC</name>
<dbReference type="PANTHER" id="PTHR27009">
    <property type="entry name" value="RUST RESISTANCE KINASE LR10-RELATED"/>
    <property type="match status" value="1"/>
</dbReference>
<organism evidence="9 10">
    <name type="scientific">Amborella trichopoda</name>
    <dbReference type="NCBI Taxonomy" id="13333"/>
    <lineage>
        <taxon>Eukaryota</taxon>
        <taxon>Viridiplantae</taxon>
        <taxon>Streptophyta</taxon>
        <taxon>Embryophyta</taxon>
        <taxon>Tracheophyta</taxon>
        <taxon>Spermatophyta</taxon>
        <taxon>Magnoliopsida</taxon>
        <taxon>Amborellales</taxon>
        <taxon>Amborellaceae</taxon>
        <taxon>Amborella</taxon>
    </lineage>
</organism>
<sequence>MAPEILSRNYGAISHKSNVYSYGMLLLEMAGQRKNSDSRMGKPSQIYFPAWAYKQPVGSGDLKLGAMNEEGEMLIKKMVMVGLWCIQLNPCHRPSMRTVIEMLMGDVRDLEVPPKPFVSPARGRLGRSLS</sequence>
<dbReference type="GO" id="GO:0005524">
    <property type="term" value="F:ATP binding"/>
    <property type="evidence" value="ECO:0007669"/>
    <property type="project" value="InterPro"/>
</dbReference>
<keyword evidence="2" id="KW-0418">Kinase</keyword>
<comment type="subcellular location">
    <subcellularLocation>
        <location evidence="1">Membrane</location>
        <topology evidence="1">Single-pass type I membrane protein</topology>
    </subcellularLocation>
</comment>
<dbReference type="PROSITE" id="PS50011">
    <property type="entry name" value="PROTEIN_KINASE_DOM"/>
    <property type="match status" value="1"/>
</dbReference>
<dbReference type="Gene3D" id="1.10.510.10">
    <property type="entry name" value="Transferase(Phosphotransferase) domain 1"/>
    <property type="match status" value="1"/>
</dbReference>
<feature type="domain" description="Protein kinase" evidence="8">
    <location>
        <begin position="1"/>
        <end position="118"/>
    </location>
</feature>
<keyword evidence="6" id="KW-0472">Membrane</keyword>
<dbReference type="InterPro" id="IPR011009">
    <property type="entry name" value="Kinase-like_dom_sf"/>
</dbReference>
<evidence type="ECO:0000313" key="9">
    <source>
        <dbReference type="EMBL" id="ERN04056.1"/>
    </source>
</evidence>
<keyword evidence="2" id="KW-0723">Serine/threonine-protein kinase</keyword>
<evidence type="ECO:0000256" key="1">
    <source>
        <dbReference type="ARBA" id="ARBA00004479"/>
    </source>
</evidence>
<dbReference type="Gramene" id="ERN04056">
    <property type="protein sequence ID" value="ERN04056"/>
    <property type="gene ID" value="AMTR_s00079p00194060"/>
</dbReference>
<dbReference type="HOGENOM" id="CLU_000288_112_4_1"/>
<evidence type="ECO:0000256" key="7">
    <source>
        <dbReference type="ARBA" id="ARBA00023180"/>
    </source>
</evidence>
<proteinExistence type="predicted"/>
<dbReference type="InterPro" id="IPR000719">
    <property type="entry name" value="Prot_kinase_dom"/>
</dbReference>
<evidence type="ECO:0000313" key="10">
    <source>
        <dbReference type="Proteomes" id="UP000017836"/>
    </source>
</evidence>